<keyword evidence="2" id="KW-1185">Reference proteome</keyword>
<evidence type="ECO:0000313" key="1">
    <source>
        <dbReference type="EMBL" id="KAL2714273.1"/>
    </source>
</evidence>
<gene>
    <name evidence="1" type="ORF">V1478_016830</name>
</gene>
<reference evidence="1 2" key="1">
    <citation type="journal article" date="2024" name="Ann. Entomol. Soc. Am.">
        <title>Genomic analyses of the southern and eastern yellowjacket wasps (Hymenoptera: Vespidae) reveal evolutionary signatures of social life.</title>
        <authorList>
            <person name="Catto M.A."/>
            <person name="Caine P.B."/>
            <person name="Orr S.E."/>
            <person name="Hunt B.G."/>
            <person name="Goodisman M.A.D."/>
        </authorList>
    </citation>
    <scope>NUCLEOTIDE SEQUENCE [LARGE SCALE GENOMIC DNA]</scope>
    <source>
        <strain evidence="1">233</strain>
        <tissue evidence="1">Head and thorax</tissue>
    </source>
</reference>
<sequence length="62" mass="7503">MTFKILKLDNWKLLENKQEKTMLINVFSLNKKRISLQKRNLNNKNCKTISFKNIEYLDIVNM</sequence>
<dbReference type="Proteomes" id="UP001607302">
    <property type="component" value="Unassembled WGS sequence"/>
</dbReference>
<name>A0ABD2A0W5_VESSQ</name>
<proteinExistence type="predicted"/>
<dbReference type="AlphaFoldDB" id="A0ABD2A0W5"/>
<accession>A0ABD2A0W5</accession>
<comment type="caution">
    <text evidence="1">The sequence shown here is derived from an EMBL/GenBank/DDBJ whole genome shotgun (WGS) entry which is preliminary data.</text>
</comment>
<organism evidence="1 2">
    <name type="scientific">Vespula squamosa</name>
    <name type="common">Southern yellow jacket</name>
    <name type="synonym">Wasp</name>
    <dbReference type="NCBI Taxonomy" id="30214"/>
    <lineage>
        <taxon>Eukaryota</taxon>
        <taxon>Metazoa</taxon>
        <taxon>Ecdysozoa</taxon>
        <taxon>Arthropoda</taxon>
        <taxon>Hexapoda</taxon>
        <taxon>Insecta</taxon>
        <taxon>Pterygota</taxon>
        <taxon>Neoptera</taxon>
        <taxon>Endopterygota</taxon>
        <taxon>Hymenoptera</taxon>
        <taxon>Apocrita</taxon>
        <taxon>Aculeata</taxon>
        <taxon>Vespoidea</taxon>
        <taxon>Vespidae</taxon>
        <taxon>Vespinae</taxon>
        <taxon>Vespula</taxon>
    </lineage>
</organism>
<dbReference type="EMBL" id="JAUDFV010000157">
    <property type="protein sequence ID" value="KAL2714273.1"/>
    <property type="molecule type" value="Genomic_DNA"/>
</dbReference>
<evidence type="ECO:0000313" key="2">
    <source>
        <dbReference type="Proteomes" id="UP001607302"/>
    </source>
</evidence>
<protein>
    <submittedName>
        <fullName evidence="1">Uncharacterized protein</fullName>
    </submittedName>
</protein>